<dbReference type="OrthoDB" id="8454456at2"/>
<proteinExistence type="predicted"/>
<dbReference type="HOGENOM" id="CLU_191435_0_0_5"/>
<evidence type="ECO:0000259" key="1">
    <source>
        <dbReference type="Pfam" id="PF18557"/>
    </source>
</evidence>
<dbReference type="PATRIC" id="fig|765698.3.peg.1873"/>
<dbReference type="EMBL" id="CP002447">
    <property type="protein sequence ID" value="ADV10592.1"/>
    <property type="molecule type" value="Genomic_DNA"/>
</dbReference>
<name>E8T8D6_MESCW</name>
<protein>
    <recommendedName>
        <fullName evidence="1">Anti-sigma factor NepR domain-containing protein</fullName>
    </recommendedName>
</protein>
<dbReference type="Proteomes" id="UP000007471">
    <property type="component" value="Chromosome"/>
</dbReference>
<sequence>MRCVEYGKSGLSAGKYKGKMKDMTKDILTGAESRRRNGSGDALGPNSEIGRKLKQYYDALVSDDVPDRFSQLLSQLEQAEPAQKKD</sequence>
<dbReference type="InterPro" id="IPR041649">
    <property type="entry name" value="NepR"/>
</dbReference>
<accession>E8T8D6</accession>
<gene>
    <name evidence="2" type="ordered locus">Mesci_1432</name>
</gene>
<evidence type="ECO:0000313" key="3">
    <source>
        <dbReference type="Proteomes" id="UP000007471"/>
    </source>
</evidence>
<dbReference type="AlphaFoldDB" id="E8T8D6"/>
<feature type="domain" description="Anti-sigma factor NepR" evidence="1">
    <location>
        <begin position="46"/>
        <end position="80"/>
    </location>
</feature>
<dbReference type="Pfam" id="PF18557">
    <property type="entry name" value="NepR"/>
    <property type="match status" value="1"/>
</dbReference>
<reference evidence="3" key="1">
    <citation type="submission" date="2011-01" db="EMBL/GenBank/DDBJ databases">
        <title>Complete sequence of chromosome of Mesorhizobium ciceri bv. biserrulae WSM1271.</title>
        <authorList>
            <person name="Lucas S."/>
            <person name="Copeland A."/>
            <person name="Lapidus A."/>
            <person name="Cheng J.-F."/>
            <person name="Goodwin L."/>
            <person name="Pitluck S."/>
            <person name="Teshima H."/>
            <person name="Detter J.C."/>
            <person name="Han C."/>
            <person name="Tapia R."/>
            <person name="Land M."/>
            <person name="Hauser L."/>
            <person name="Kyrpides N."/>
            <person name="Ivanova N."/>
            <person name="Nandasena K."/>
            <person name="Reeve W.G."/>
            <person name="Howieson J.G."/>
            <person name="O'Hara G."/>
            <person name="Tiwari R.P."/>
            <person name="Woyke T."/>
        </authorList>
    </citation>
    <scope>NUCLEOTIDE SEQUENCE [LARGE SCALE GENOMIC DNA]</scope>
    <source>
        <strain evidence="3">HAMBI 2942 / LMG 23838 / WSM1271</strain>
    </source>
</reference>
<dbReference type="STRING" id="765698.Mesci_1432"/>
<evidence type="ECO:0000313" key="2">
    <source>
        <dbReference type="EMBL" id="ADV10592.1"/>
    </source>
</evidence>
<organism evidence="2 3">
    <name type="scientific">Mesorhizobium ciceri biovar biserrulae (strain HAMBI 2942 / LMG 23838 / WSM1271)</name>
    <dbReference type="NCBI Taxonomy" id="765698"/>
    <lineage>
        <taxon>Bacteria</taxon>
        <taxon>Pseudomonadati</taxon>
        <taxon>Pseudomonadota</taxon>
        <taxon>Alphaproteobacteria</taxon>
        <taxon>Hyphomicrobiales</taxon>
        <taxon>Phyllobacteriaceae</taxon>
        <taxon>Mesorhizobium</taxon>
    </lineage>
</organism>
<dbReference type="KEGG" id="mci:Mesci_1432"/>
<dbReference type="eggNOG" id="ENOG5032H7T">
    <property type="taxonomic scope" value="Bacteria"/>
</dbReference>